<comment type="caution">
    <text evidence="2">The sequence shown here is derived from an EMBL/GenBank/DDBJ whole genome shotgun (WGS) entry which is preliminary data.</text>
</comment>
<evidence type="ECO:0000313" key="2">
    <source>
        <dbReference type="EMBL" id="TXE15103.1"/>
    </source>
</evidence>
<dbReference type="Pfam" id="PF08818">
    <property type="entry name" value="DUF1801"/>
    <property type="match status" value="1"/>
</dbReference>
<proteinExistence type="predicted"/>
<reference evidence="3" key="1">
    <citation type="submission" date="2019-08" db="EMBL/GenBank/DDBJ databases">
        <title>Seonamhaeicola sediminis sp. nov., isolated from marine sediment.</title>
        <authorList>
            <person name="Cao W.R."/>
        </authorList>
    </citation>
    <scope>NUCLEOTIDE SEQUENCE [LARGE SCALE GENOMIC DNA]</scope>
    <source>
        <strain evidence="3">Gy8</strain>
    </source>
</reference>
<evidence type="ECO:0000313" key="3">
    <source>
        <dbReference type="Proteomes" id="UP000321790"/>
    </source>
</evidence>
<organism evidence="2 3">
    <name type="scientific">Seonamhaeicola algicola</name>
    <dbReference type="NCBI Taxonomy" id="1719036"/>
    <lineage>
        <taxon>Bacteria</taxon>
        <taxon>Pseudomonadati</taxon>
        <taxon>Bacteroidota</taxon>
        <taxon>Flavobacteriia</taxon>
        <taxon>Flavobacteriales</taxon>
        <taxon>Flavobacteriaceae</taxon>
    </lineage>
</organism>
<protein>
    <submittedName>
        <fullName evidence="2">DUF1801 domain-containing protein</fullName>
    </submittedName>
</protein>
<name>A0A5C7B5B6_9FLAO</name>
<feature type="domain" description="YdhG-like" evidence="1">
    <location>
        <begin position="22"/>
        <end position="122"/>
    </location>
</feature>
<dbReference type="OrthoDB" id="328972at2"/>
<dbReference type="RefSeq" id="WP_147130555.1">
    <property type="nucleotide sequence ID" value="NZ_VOSC01000005.1"/>
</dbReference>
<dbReference type="SUPFAM" id="SSF159888">
    <property type="entry name" value="YdhG-like"/>
    <property type="match status" value="1"/>
</dbReference>
<dbReference type="InterPro" id="IPR014922">
    <property type="entry name" value="YdhG-like"/>
</dbReference>
<accession>A0A5C7B5B6</accession>
<dbReference type="AlphaFoldDB" id="A0A5C7B5B6"/>
<gene>
    <name evidence="2" type="ORF">FUA26_00935</name>
</gene>
<dbReference type="Proteomes" id="UP000321790">
    <property type="component" value="Unassembled WGS sequence"/>
</dbReference>
<keyword evidence="3" id="KW-1185">Reference proteome</keyword>
<dbReference type="EMBL" id="VOSC01000005">
    <property type="protein sequence ID" value="TXE15103.1"/>
    <property type="molecule type" value="Genomic_DNA"/>
</dbReference>
<evidence type="ECO:0000259" key="1">
    <source>
        <dbReference type="Pfam" id="PF08818"/>
    </source>
</evidence>
<sequence length="139" mass="16120">MKLITNKNVGIVFNSYPEHVKPKMDALREFIIDVAKNIEEIDTLEETLKWGEPSYITKHGSTLRIDWKAKTPNTYHIYFQCNSKLVTTFRLLYKNMLNFNGNRAIVLNLNDTLPKTLLKPCIVATLTYHKVKHLPFLGI</sequence>